<evidence type="ECO:0000256" key="1">
    <source>
        <dbReference type="ARBA" id="ARBA00023015"/>
    </source>
</evidence>
<dbReference type="GO" id="GO:0003677">
    <property type="term" value="F:DNA binding"/>
    <property type="evidence" value="ECO:0007669"/>
    <property type="project" value="UniProtKB-KW"/>
</dbReference>
<dbReference type="Gene3D" id="1.10.10.10">
    <property type="entry name" value="Winged helix-like DNA-binding domain superfamily/Winged helix DNA-binding domain"/>
    <property type="match status" value="1"/>
</dbReference>
<dbReference type="PANTHER" id="PTHR30136:SF33">
    <property type="entry name" value="TRANSCRIPTIONAL REGULATORY PROTEIN"/>
    <property type="match status" value="1"/>
</dbReference>
<dbReference type="InterPro" id="IPR029016">
    <property type="entry name" value="GAF-like_dom_sf"/>
</dbReference>
<evidence type="ECO:0000313" key="7">
    <source>
        <dbReference type="Proteomes" id="UP000292939"/>
    </source>
</evidence>
<dbReference type="PROSITE" id="PS51077">
    <property type="entry name" value="HTH_ICLR"/>
    <property type="match status" value="1"/>
</dbReference>
<keyword evidence="2" id="KW-0238">DNA-binding</keyword>
<name>A0A4P6UKP5_9BURK</name>
<dbReference type="InterPro" id="IPR036390">
    <property type="entry name" value="WH_DNA-bd_sf"/>
</dbReference>
<dbReference type="EMBL" id="CP031395">
    <property type="protein sequence ID" value="QBK05683.1"/>
    <property type="molecule type" value="Genomic_DNA"/>
</dbReference>
<evidence type="ECO:0000259" key="5">
    <source>
        <dbReference type="PROSITE" id="PS51078"/>
    </source>
</evidence>
<dbReference type="InterPro" id="IPR036388">
    <property type="entry name" value="WH-like_DNA-bd_sf"/>
</dbReference>
<dbReference type="OrthoDB" id="5401369at2"/>
<reference evidence="6 7" key="1">
    <citation type="submission" date="2018-07" db="EMBL/GenBank/DDBJ databases">
        <title>Exploring interactions and the metabolic potential of the ultra-small soil bacteria Hylemonella gracilis.</title>
        <authorList>
            <person name="Tyc O."/>
            <person name="Kulkarni P."/>
            <person name="Gawehns F."/>
            <person name="Hundscheid M."/>
            <person name="Zweers H."/>
            <person name="Garbeva P."/>
        </authorList>
    </citation>
    <scope>NUCLEOTIDE SEQUENCE [LARGE SCALE GENOMIC DNA]</scope>
    <source>
        <strain evidence="6 7">NS1</strain>
    </source>
</reference>
<dbReference type="GO" id="GO:0003700">
    <property type="term" value="F:DNA-binding transcription factor activity"/>
    <property type="evidence" value="ECO:0007669"/>
    <property type="project" value="TreeGrafter"/>
</dbReference>
<dbReference type="Pfam" id="PF09339">
    <property type="entry name" value="HTH_IclR"/>
    <property type="match status" value="1"/>
</dbReference>
<dbReference type="PROSITE" id="PS51078">
    <property type="entry name" value="ICLR_ED"/>
    <property type="match status" value="1"/>
</dbReference>
<evidence type="ECO:0000313" key="6">
    <source>
        <dbReference type="EMBL" id="QBK05683.1"/>
    </source>
</evidence>
<sequence length="276" mass="29155">MNASHTPRAKSADTVSALDRGLALLQCFREGQRALGATELSRMTGIPRPTVTRLADTLVANRWLRAEPGGERYMLGAGVVSLAQVFLSGLDVRGSARGPMQMLAERTGGSVYLAVRDGMEMVIVEACRPRSSMLATRIDVGSRAPLPVSALGRAFLAAVDEPQRQQLIDSLRLLRGAEWGSVAPGMERAINEAHRLGYCLSLGEFHREINSVSVALVGPTGEVMALNCGGPAFHFSEQGLRDEVAPALVQMAAGIAAEIGGRVVLPTQAAALSSSP</sequence>
<organism evidence="6 7">
    <name type="scientific">Hylemonella gracilis</name>
    <dbReference type="NCBI Taxonomy" id="80880"/>
    <lineage>
        <taxon>Bacteria</taxon>
        <taxon>Pseudomonadati</taxon>
        <taxon>Pseudomonadota</taxon>
        <taxon>Betaproteobacteria</taxon>
        <taxon>Burkholderiales</taxon>
        <taxon>Comamonadaceae</taxon>
        <taxon>Hylemonella</taxon>
    </lineage>
</organism>
<dbReference type="GO" id="GO:0045892">
    <property type="term" value="P:negative regulation of DNA-templated transcription"/>
    <property type="evidence" value="ECO:0007669"/>
    <property type="project" value="TreeGrafter"/>
</dbReference>
<accession>A0A4P6UKP5</accession>
<protein>
    <submittedName>
        <fullName evidence="6">IclR family transcriptional regulator</fullName>
    </submittedName>
</protein>
<dbReference type="Proteomes" id="UP000292939">
    <property type="component" value="Chromosome"/>
</dbReference>
<proteinExistence type="predicted"/>
<evidence type="ECO:0000256" key="3">
    <source>
        <dbReference type="ARBA" id="ARBA00023163"/>
    </source>
</evidence>
<dbReference type="SUPFAM" id="SSF55781">
    <property type="entry name" value="GAF domain-like"/>
    <property type="match status" value="1"/>
</dbReference>
<dbReference type="SMART" id="SM00346">
    <property type="entry name" value="HTH_ICLR"/>
    <property type="match status" value="1"/>
</dbReference>
<feature type="domain" description="IclR-ED" evidence="5">
    <location>
        <begin position="78"/>
        <end position="261"/>
    </location>
</feature>
<keyword evidence="1" id="KW-0805">Transcription regulation</keyword>
<evidence type="ECO:0000259" key="4">
    <source>
        <dbReference type="PROSITE" id="PS51077"/>
    </source>
</evidence>
<dbReference type="InterPro" id="IPR050707">
    <property type="entry name" value="HTH_MetabolicPath_Reg"/>
</dbReference>
<dbReference type="InterPro" id="IPR014757">
    <property type="entry name" value="Tscrpt_reg_IclR_C"/>
</dbReference>
<gene>
    <name evidence="6" type="ORF">DW355_13980</name>
</gene>
<dbReference type="SUPFAM" id="SSF46785">
    <property type="entry name" value="Winged helix' DNA-binding domain"/>
    <property type="match status" value="1"/>
</dbReference>
<evidence type="ECO:0000256" key="2">
    <source>
        <dbReference type="ARBA" id="ARBA00023125"/>
    </source>
</evidence>
<dbReference type="KEGG" id="hgr:DW355_13980"/>
<feature type="domain" description="HTH iclR-type" evidence="4">
    <location>
        <begin position="15"/>
        <end position="77"/>
    </location>
</feature>
<dbReference type="AlphaFoldDB" id="A0A4P6UKP5"/>
<dbReference type="RefSeq" id="WP_131280940.1">
    <property type="nucleotide sequence ID" value="NZ_CP031395.1"/>
</dbReference>
<keyword evidence="3" id="KW-0804">Transcription</keyword>
<dbReference type="InterPro" id="IPR005471">
    <property type="entry name" value="Tscrpt_reg_IclR_N"/>
</dbReference>
<dbReference type="Gene3D" id="3.30.450.40">
    <property type="match status" value="1"/>
</dbReference>
<dbReference type="PANTHER" id="PTHR30136">
    <property type="entry name" value="HELIX-TURN-HELIX TRANSCRIPTIONAL REGULATOR, ICLR FAMILY"/>
    <property type="match status" value="1"/>
</dbReference>
<dbReference type="Pfam" id="PF01614">
    <property type="entry name" value="IclR_C"/>
    <property type="match status" value="1"/>
</dbReference>